<reference evidence="1 2" key="1">
    <citation type="journal article" date="2024" name="G3 (Bethesda)">
        <title>Genome assembly of Hibiscus sabdariffa L. provides insights into metabolisms of medicinal natural products.</title>
        <authorList>
            <person name="Kim T."/>
        </authorList>
    </citation>
    <scope>NUCLEOTIDE SEQUENCE [LARGE SCALE GENOMIC DNA]</scope>
    <source>
        <strain evidence="1">TK-2024</strain>
        <tissue evidence="1">Old leaves</tissue>
    </source>
</reference>
<evidence type="ECO:0000313" key="1">
    <source>
        <dbReference type="EMBL" id="KAK8584104.1"/>
    </source>
</evidence>
<proteinExistence type="predicted"/>
<dbReference type="EMBL" id="JBBPBM010000005">
    <property type="protein sequence ID" value="KAK8584104.1"/>
    <property type="molecule type" value="Genomic_DNA"/>
</dbReference>
<sequence length="88" mass="9441">MGVLGIAPTCLLGTEGMPSPLLRPAHGRGPMFILVLPSRAHSLLARKARCRPRWPHAAYVHTYLGTAQHHLAPGMPHVVALVGLTMHA</sequence>
<gene>
    <name evidence="1" type="ORF">V6N12_068354</name>
</gene>
<evidence type="ECO:0000313" key="2">
    <source>
        <dbReference type="Proteomes" id="UP001472677"/>
    </source>
</evidence>
<organism evidence="1 2">
    <name type="scientific">Hibiscus sabdariffa</name>
    <name type="common">roselle</name>
    <dbReference type="NCBI Taxonomy" id="183260"/>
    <lineage>
        <taxon>Eukaryota</taxon>
        <taxon>Viridiplantae</taxon>
        <taxon>Streptophyta</taxon>
        <taxon>Embryophyta</taxon>
        <taxon>Tracheophyta</taxon>
        <taxon>Spermatophyta</taxon>
        <taxon>Magnoliopsida</taxon>
        <taxon>eudicotyledons</taxon>
        <taxon>Gunneridae</taxon>
        <taxon>Pentapetalae</taxon>
        <taxon>rosids</taxon>
        <taxon>malvids</taxon>
        <taxon>Malvales</taxon>
        <taxon>Malvaceae</taxon>
        <taxon>Malvoideae</taxon>
        <taxon>Hibiscus</taxon>
    </lineage>
</organism>
<dbReference type="Proteomes" id="UP001472677">
    <property type="component" value="Unassembled WGS sequence"/>
</dbReference>
<keyword evidence="2" id="KW-1185">Reference proteome</keyword>
<protein>
    <submittedName>
        <fullName evidence="1">Uncharacterized protein</fullName>
    </submittedName>
</protein>
<accession>A0ABR2FQG4</accession>
<comment type="caution">
    <text evidence="1">The sequence shown here is derived from an EMBL/GenBank/DDBJ whole genome shotgun (WGS) entry which is preliminary data.</text>
</comment>
<name>A0ABR2FQG4_9ROSI</name>